<evidence type="ECO:0000256" key="1">
    <source>
        <dbReference type="ARBA" id="ARBA00003686"/>
    </source>
</evidence>
<evidence type="ECO:0000256" key="3">
    <source>
        <dbReference type="ARBA" id="ARBA00022980"/>
    </source>
</evidence>
<dbReference type="PANTHER" id="PTHR19836:SF19">
    <property type="entry name" value="SMALL RIBOSOMAL SUBUNIT PROTEIN US14M"/>
    <property type="match status" value="1"/>
</dbReference>
<keyword evidence="9" id="KW-1185">Reference proteome</keyword>
<comment type="caution">
    <text evidence="8">The sequence shown here is derived from an EMBL/GenBank/DDBJ whole genome shotgun (WGS) entry which is preliminary data.</text>
</comment>
<organism evidence="8 9">
    <name type="scientific">Marinimicrococcus flavescens</name>
    <dbReference type="NCBI Taxonomy" id="3031815"/>
    <lineage>
        <taxon>Bacteria</taxon>
        <taxon>Pseudomonadati</taxon>
        <taxon>Pseudomonadota</taxon>
        <taxon>Alphaproteobacteria</taxon>
        <taxon>Geminicoccales</taxon>
        <taxon>Geminicoccaceae</taxon>
        <taxon>Marinimicrococcus</taxon>
    </lineage>
</organism>
<dbReference type="Gene3D" id="1.10.287.1480">
    <property type="match status" value="1"/>
</dbReference>
<evidence type="ECO:0000313" key="9">
    <source>
        <dbReference type="Proteomes" id="UP001301140"/>
    </source>
</evidence>
<dbReference type="NCBIfam" id="NF006477">
    <property type="entry name" value="PRK08881.1"/>
    <property type="match status" value="1"/>
</dbReference>
<evidence type="ECO:0000256" key="4">
    <source>
        <dbReference type="ARBA" id="ARBA00023274"/>
    </source>
</evidence>
<dbReference type="GO" id="GO:0015935">
    <property type="term" value="C:small ribosomal subunit"/>
    <property type="evidence" value="ECO:0007669"/>
    <property type="project" value="TreeGrafter"/>
</dbReference>
<dbReference type="InterPro" id="IPR001209">
    <property type="entry name" value="Ribosomal_uS14"/>
</dbReference>
<dbReference type="PROSITE" id="PS00527">
    <property type="entry name" value="RIBOSOMAL_S14"/>
    <property type="match status" value="1"/>
</dbReference>
<protein>
    <recommendedName>
        <fullName evidence="5 7">Small ribosomal subunit protein uS14</fullName>
    </recommendedName>
</protein>
<gene>
    <name evidence="7 8" type="primary">rpsN</name>
    <name evidence="8" type="ORF">PZ740_08355</name>
</gene>
<keyword evidence="7" id="KW-0694">RNA-binding</keyword>
<dbReference type="FunFam" id="1.10.287.1480:FF:000001">
    <property type="entry name" value="30S ribosomal protein S14"/>
    <property type="match status" value="1"/>
</dbReference>
<accession>A0AAP3XQ42</accession>
<sequence>MAKKSSVEKNEQRRRMVDRYKAKREQLKNVVMDRSADPGERFEATLKLAQLPRNSSKTRIRNRCVLTGRPRAYYRKFGLSRIALRDLASQGQIPGCVKSSW</sequence>
<dbReference type="EMBL" id="JARGEQ010000082">
    <property type="protein sequence ID" value="MDF1586394.1"/>
    <property type="molecule type" value="Genomic_DNA"/>
</dbReference>
<comment type="similarity">
    <text evidence="2 7">Belongs to the universal ribosomal protein uS14 family.</text>
</comment>
<keyword evidence="7" id="KW-0699">rRNA-binding</keyword>
<reference evidence="8 9" key="1">
    <citation type="submission" date="2023-03" db="EMBL/GenBank/DDBJ databases">
        <title>YIM 152171 draft genome.</title>
        <authorList>
            <person name="Yang Z."/>
        </authorList>
    </citation>
    <scope>NUCLEOTIDE SEQUENCE [LARGE SCALE GENOMIC DNA]</scope>
    <source>
        <strain evidence="8 9">YIM 152171</strain>
    </source>
</reference>
<evidence type="ECO:0000256" key="5">
    <source>
        <dbReference type="ARBA" id="ARBA00035167"/>
    </source>
</evidence>
<dbReference type="Pfam" id="PF00253">
    <property type="entry name" value="Ribosomal_S14"/>
    <property type="match status" value="1"/>
</dbReference>
<evidence type="ECO:0000256" key="7">
    <source>
        <dbReference type="HAMAP-Rule" id="MF_00537"/>
    </source>
</evidence>
<dbReference type="AlphaFoldDB" id="A0AAP3XQ42"/>
<dbReference type="GO" id="GO:0019843">
    <property type="term" value="F:rRNA binding"/>
    <property type="evidence" value="ECO:0007669"/>
    <property type="project" value="UniProtKB-UniRule"/>
</dbReference>
<name>A0AAP3XQ42_9PROT</name>
<dbReference type="InterPro" id="IPR023036">
    <property type="entry name" value="Ribosomal_uS14_bac/plastid"/>
</dbReference>
<proteinExistence type="inferred from homology"/>
<comment type="function">
    <text evidence="1 7">Binds 16S rRNA, required for the assembly of 30S particles and may also be responsible for determining the conformation of the 16S rRNA at the A site.</text>
</comment>
<dbReference type="RefSeq" id="WP_327788806.1">
    <property type="nucleotide sequence ID" value="NZ_JARGEQ010000082.1"/>
</dbReference>
<dbReference type="Proteomes" id="UP001301140">
    <property type="component" value="Unassembled WGS sequence"/>
</dbReference>
<keyword evidence="4 7" id="KW-0687">Ribonucleoprotein</keyword>
<keyword evidence="3 7" id="KW-0689">Ribosomal protein</keyword>
<evidence type="ECO:0000256" key="2">
    <source>
        <dbReference type="ARBA" id="ARBA00009083"/>
    </source>
</evidence>
<dbReference type="HAMAP" id="MF_00537">
    <property type="entry name" value="Ribosomal_uS14_1"/>
    <property type="match status" value="1"/>
</dbReference>
<dbReference type="InterPro" id="IPR018271">
    <property type="entry name" value="Ribosomal_uS14_CS"/>
</dbReference>
<comment type="subunit">
    <text evidence="6 7">Part of the 30S ribosomal subunit. Contacts proteins S3 and S10.</text>
</comment>
<dbReference type="PANTHER" id="PTHR19836">
    <property type="entry name" value="30S RIBOSOMAL PROTEIN S14"/>
    <property type="match status" value="1"/>
</dbReference>
<dbReference type="GO" id="GO:0006412">
    <property type="term" value="P:translation"/>
    <property type="evidence" value="ECO:0007669"/>
    <property type="project" value="UniProtKB-UniRule"/>
</dbReference>
<evidence type="ECO:0000256" key="6">
    <source>
        <dbReference type="ARBA" id="ARBA00047110"/>
    </source>
</evidence>
<dbReference type="SUPFAM" id="SSF57716">
    <property type="entry name" value="Glucocorticoid receptor-like (DNA-binding domain)"/>
    <property type="match status" value="1"/>
</dbReference>
<evidence type="ECO:0000313" key="8">
    <source>
        <dbReference type="EMBL" id="MDF1586394.1"/>
    </source>
</evidence>
<dbReference type="GO" id="GO:0003735">
    <property type="term" value="F:structural constituent of ribosome"/>
    <property type="evidence" value="ECO:0007669"/>
    <property type="project" value="InterPro"/>
</dbReference>
<dbReference type="GO" id="GO:0005737">
    <property type="term" value="C:cytoplasm"/>
    <property type="evidence" value="ECO:0007669"/>
    <property type="project" value="UniProtKB-ARBA"/>
</dbReference>